<keyword evidence="2" id="KW-0274">FAD</keyword>
<dbReference type="GeneID" id="98148666"/>
<dbReference type="SUPFAM" id="SSF51905">
    <property type="entry name" value="FAD/NAD(P)-binding domain"/>
    <property type="match status" value="1"/>
</dbReference>
<dbReference type="Gene3D" id="3.50.50.60">
    <property type="entry name" value="FAD/NAD(P)-binding domain"/>
    <property type="match status" value="1"/>
</dbReference>
<accession>A0ABR4LHU0</accession>
<dbReference type="EMBL" id="JBFXLQ010000044">
    <property type="protein sequence ID" value="KAL2864080.1"/>
    <property type="molecule type" value="Genomic_DNA"/>
</dbReference>
<dbReference type="Proteomes" id="UP001610432">
    <property type="component" value="Unassembled WGS sequence"/>
</dbReference>
<keyword evidence="3" id="KW-0521">NADP</keyword>
<evidence type="ECO:0000256" key="1">
    <source>
        <dbReference type="ARBA" id="ARBA00022630"/>
    </source>
</evidence>
<keyword evidence="4" id="KW-0560">Oxidoreductase</keyword>
<dbReference type="PANTHER" id="PTHR43098">
    <property type="entry name" value="L-ORNITHINE N(5)-MONOOXYGENASE-RELATED"/>
    <property type="match status" value="1"/>
</dbReference>
<gene>
    <name evidence="5" type="ORF">BJX67DRAFT_384082</name>
</gene>
<reference evidence="5 6" key="1">
    <citation type="submission" date="2024-07" db="EMBL/GenBank/DDBJ databases">
        <title>Section-level genome sequencing and comparative genomics of Aspergillus sections Usti and Cavernicolus.</title>
        <authorList>
            <consortium name="Lawrence Berkeley National Laboratory"/>
            <person name="Nybo J.L."/>
            <person name="Vesth T.C."/>
            <person name="Theobald S."/>
            <person name="Frisvad J.C."/>
            <person name="Larsen T.O."/>
            <person name="Kjaerboelling I."/>
            <person name="Rothschild-Mancinelli K."/>
            <person name="Lyhne E.K."/>
            <person name="Kogle M.E."/>
            <person name="Barry K."/>
            <person name="Clum A."/>
            <person name="Na H."/>
            <person name="Ledsgaard L."/>
            <person name="Lin J."/>
            <person name="Lipzen A."/>
            <person name="Kuo A."/>
            <person name="Riley R."/>
            <person name="Mondo S."/>
            <person name="Labutti K."/>
            <person name="Haridas S."/>
            <person name="Pangalinan J."/>
            <person name="Salamov A.A."/>
            <person name="Simmons B.A."/>
            <person name="Magnuson J.K."/>
            <person name="Chen J."/>
            <person name="Drula E."/>
            <person name="Henrissat B."/>
            <person name="Wiebenga A."/>
            <person name="Lubbers R.J."/>
            <person name="Gomes A.C."/>
            <person name="Macurrencykelacurrency M.R."/>
            <person name="Stajich J."/>
            <person name="Grigoriev I.V."/>
            <person name="Mortensen U.H."/>
            <person name="De Vries R.P."/>
            <person name="Baker S.E."/>
            <person name="Andersen M.R."/>
        </authorList>
    </citation>
    <scope>NUCLEOTIDE SEQUENCE [LARGE SCALE GENOMIC DNA]</scope>
    <source>
        <strain evidence="5 6">CBS 449.75</strain>
    </source>
</reference>
<dbReference type="InterPro" id="IPR050775">
    <property type="entry name" value="FAD-binding_Monooxygenases"/>
</dbReference>
<dbReference type="PANTHER" id="PTHR43098:SF5">
    <property type="entry name" value="DUAL-FUNCTIONAL MONOOXYGENASE_METHYLTRANSFERASE PSOF"/>
    <property type="match status" value="1"/>
</dbReference>
<evidence type="ECO:0000256" key="3">
    <source>
        <dbReference type="ARBA" id="ARBA00022857"/>
    </source>
</evidence>
<name>A0ABR4LHU0_9EURO</name>
<evidence type="ECO:0000313" key="5">
    <source>
        <dbReference type="EMBL" id="KAL2864080.1"/>
    </source>
</evidence>
<keyword evidence="6" id="KW-1185">Reference proteome</keyword>
<organism evidence="5 6">
    <name type="scientific">Aspergillus lucknowensis</name>
    <dbReference type="NCBI Taxonomy" id="176173"/>
    <lineage>
        <taxon>Eukaryota</taxon>
        <taxon>Fungi</taxon>
        <taxon>Dikarya</taxon>
        <taxon>Ascomycota</taxon>
        <taxon>Pezizomycotina</taxon>
        <taxon>Eurotiomycetes</taxon>
        <taxon>Eurotiomycetidae</taxon>
        <taxon>Eurotiales</taxon>
        <taxon>Aspergillaceae</taxon>
        <taxon>Aspergillus</taxon>
        <taxon>Aspergillus subgen. Nidulantes</taxon>
    </lineage>
</organism>
<dbReference type="RefSeq" id="XP_070883059.1">
    <property type="nucleotide sequence ID" value="XM_071033594.1"/>
</dbReference>
<dbReference type="InterPro" id="IPR036188">
    <property type="entry name" value="FAD/NAD-bd_sf"/>
</dbReference>
<comment type="caution">
    <text evidence="5">The sequence shown here is derived from an EMBL/GenBank/DDBJ whole genome shotgun (WGS) entry which is preliminary data.</text>
</comment>
<proteinExistence type="predicted"/>
<evidence type="ECO:0000256" key="2">
    <source>
        <dbReference type="ARBA" id="ARBA00022827"/>
    </source>
</evidence>
<keyword evidence="1" id="KW-0285">Flavoprotein</keyword>
<sequence>MRQYDLTLRILAGGIGGDKIHGCAGYFMRIVNHGLGEHFVDEIGVHWIVVPLAISGEESDTVCLELVKGVTNFLQRCTHIKYVGQRSKEPVVLGIFVFQSLAEVIASSCQTGRLGSLENSRTGSSHYATGFDALTGSYEEIDYYGEGVVTLNEVWKDGPQTYLGIMVPGFPNMFNILGPHQGTGNIPHAIEYAVGFVTRLMQHLKVANVTYIVPDQEGVKKWTKHVFDCTEGVLSANVNSWMTGYNSNKKGRGQRGVVRYFGGLVKFRQQCEDVAADNYRHFVVK</sequence>
<evidence type="ECO:0000313" key="6">
    <source>
        <dbReference type="Proteomes" id="UP001610432"/>
    </source>
</evidence>
<protein>
    <submittedName>
        <fullName evidence="5">Uncharacterized protein</fullName>
    </submittedName>
</protein>
<evidence type="ECO:0000256" key="4">
    <source>
        <dbReference type="ARBA" id="ARBA00023002"/>
    </source>
</evidence>